<reference evidence="3 4" key="2">
    <citation type="journal article" date="2009" name="PLoS ONE">
        <title>The photosynthetic apparatus and its regulation in the aerobic gammaproteobacterium Congregibacter litoralis gen. nov., sp. nov.</title>
        <authorList>
            <person name="Spring S."/>
            <person name="Lunsdorf H."/>
            <person name="Fuchs B.M."/>
            <person name="Tindall B.J."/>
        </authorList>
    </citation>
    <scope>NUCLEOTIDE SEQUENCE [LARGE SCALE GENOMIC DNA]</scope>
    <source>
        <strain evidence="3">KT71</strain>
    </source>
</reference>
<keyword evidence="3" id="KW-0436">Ligase</keyword>
<dbReference type="InterPro" id="IPR045851">
    <property type="entry name" value="AMP-bd_C_sf"/>
</dbReference>
<comment type="caution">
    <text evidence="3">The sequence shown here is derived from an EMBL/GenBank/DDBJ whole genome shotgun (WGS) entry which is preliminary data.</text>
</comment>
<reference evidence="3 4" key="1">
    <citation type="journal article" date="2007" name="Proc. Natl. Acad. Sci. U.S.A.">
        <title>Characterization of a marine gammaproteobacterium capable of aerobic anoxygenic photosynthesis.</title>
        <authorList>
            <person name="Fuchs B.M."/>
            <person name="Spring S."/>
            <person name="Teeling H."/>
            <person name="Quast C."/>
            <person name="Wulf J."/>
            <person name="Schattenhofer M."/>
            <person name="Yan S."/>
            <person name="Ferriera S."/>
            <person name="Johnson J."/>
            <person name="Glockner F.O."/>
            <person name="Amann R."/>
        </authorList>
    </citation>
    <scope>NUCLEOTIDE SEQUENCE [LARGE SCALE GENOMIC DNA]</scope>
    <source>
        <strain evidence="3">KT71</strain>
    </source>
</reference>
<proteinExistence type="predicted"/>
<name>A4ABB7_9GAMM</name>
<dbReference type="eggNOG" id="COG0318">
    <property type="taxonomic scope" value="Bacteria"/>
</dbReference>
<dbReference type="EC" id="6.2.1.-" evidence="3"/>
<feature type="domain" description="AMP-binding enzyme C-terminal" evidence="2">
    <location>
        <begin position="460"/>
        <end position="534"/>
    </location>
</feature>
<dbReference type="STRING" id="314285.KT71_06589"/>
<dbReference type="InterPro" id="IPR000873">
    <property type="entry name" value="AMP-dep_synth/lig_dom"/>
</dbReference>
<evidence type="ECO:0000313" key="3">
    <source>
        <dbReference type="EMBL" id="EAQ96671.2"/>
    </source>
</evidence>
<evidence type="ECO:0000259" key="2">
    <source>
        <dbReference type="Pfam" id="PF13193"/>
    </source>
</evidence>
<dbReference type="InterPro" id="IPR020845">
    <property type="entry name" value="AMP-binding_CS"/>
</dbReference>
<dbReference type="AlphaFoldDB" id="A4ABB7"/>
<organism evidence="3 4">
    <name type="scientific">Congregibacter litoralis KT71</name>
    <dbReference type="NCBI Taxonomy" id="314285"/>
    <lineage>
        <taxon>Bacteria</taxon>
        <taxon>Pseudomonadati</taxon>
        <taxon>Pseudomonadota</taxon>
        <taxon>Gammaproteobacteria</taxon>
        <taxon>Cellvibrionales</taxon>
        <taxon>Halieaceae</taxon>
        <taxon>Congregibacter</taxon>
    </lineage>
</organism>
<gene>
    <name evidence="3" type="ORF">KT71_06589</name>
</gene>
<dbReference type="PANTHER" id="PTHR43767">
    <property type="entry name" value="LONG-CHAIN-FATTY-ACID--COA LIGASE"/>
    <property type="match status" value="1"/>
</dbReference>
<dbReference type="Gene3D" id="3.40.50.12780">
    <property type="entry name" value="N-terminal domain of ligase-like"/>
    <property type="match status" value="1"/>
</dbReference>
<dbReference type="Pfam" id="PF13193">
    <property type="entry name" value="AMP-binding_C"/>
    <property type="match status" value="1"/>
</dbReference>
<protein>
    <submittedName>
        <fullName evidence="3">Acyl-CoA synthetase (AMP-forming)/AMP-acid ligase II</fullName>
        <ecNumber evidence="3">6.2.1.-</ecNumber>
    </submittedName>
</protein>
<dbReference type="EMBL" id="AAOA02000004">
    <property type="protein sequence ID" value="EAQ96671.2"/>
    <property type="molecule type" value="Genomic_DNA"/>
</dbReference>
<evidence type="ECO:0000313" key="4">
    <source>
        <dbReference type="Proteomes" id="UP000019205"/>
    </source>
</evidence>
<dbReference type="OrthoDB" id="9803968at2"/>
<dbReference type="GO" id="GO:0016878">
    <property type="term" value="F:acid-thiol ligase activity"/>
    <property type="evidence" value="ECO:0007669"/>
    <property type="project" value="UniProtKB-ARBA"/>
</dbReference>
<feature type="domain" description="AMP-dependent synthetase/ligase" evidence="1">
    <location>
        <begin position="40"/>
        <end position="399"/>
    </location>
</feature>
<dbReference type="InterPro" id="IPR042099">
    <property type="entry name" value="ANL_N_sf"/>
</dbReference>
<dbReference type="HOGENOM" id="CLU_000022_59_0_6"/>
<dbReference type="Pfam" id="PF00501">
    <property type="entry name" value="AMP-binding"/>
    <property type="match status" value="1"/>
</dbReference>
<dbReference type="SUPFAM" id="SSF56801">
    <property type="entry name" value="Acetyl-CoA synthetase-like"/>
    <property type="match status" value="1"/>
</dbReference>
<dbReference type="Proteomes" id="UP000019205">
    <property type="component" value="Chromosome"/>
</dbReference>
<dbReference type="RefSeq" id="WP_023660357.1">
    <property type="nucleotide sequence ID" value="NZ_CM002299.1"/>
</dbReference>
<dbReference type="PANTHER" id="PTHR43767:SF1">
    <property type="entry name" value="NONRIBOSOMAL PEPTIDE SYNTHASE PES1 (EUROFUNG)-RELATED"/>
    <property type="match status" value="1"/>
</dbReference>
<dbReference type="InterPro" id="IPR025110">
    <property type="entry name" value="AMP-bd_C"/>
</dbReference>
<dbReference type="InterPro" id="IPR050237">
    <property type="entry name" value="ATP-dep_AMP-bd_enzyme"/>
</dbReference>
<accession>A4ABB7</accession>
<sequence>MSGNKIDLDQVLESINPDFQSTSQTDLLADQKKWALPVILRRQAAERPDAPAMQFEREPSLSYAELVDKIETIAANLHAQGIRHGDRVALIMENSAEMVFAWFAINFLGAVEVPVNLALRGQFLVHVLENSGAKMVIVDDTLIDPLIDIATEAQSIESVVVNGESLSNIPWRHFSWHDLEEAVTPALLEEIRKIDVVCQDPAAIMYTSGTTGPAKGVLMSHGHMYFFAWLTGDMLRLMARDVFLVVLPLFHGNSQIMQIYATLINGGKFVLYRRFTTNEWIEQAIECGATVSSLLGVMAQFIFDRQPSKRDRQMKITRMVTVPLPAAIAHEFEARFGTICVEAYGMTETSLPILRRLEDPLRPGSCGRLNADWFEVAIVDPETDRILPANEVGEILVRPKYPWTMLMEYFCMPERTVKAWRNLWFHTGDSGRYDEDGYYYFVDRLQDRIRRRGENISSYELEAAATEYDHVLEAAAVAVSAREGEDDIKICLVTKDGDLDRMAFLEHCKKRMPYFAVPRYFCVFDALPKTPNGKVLKRELRGDNGKSFWDREADGIYIRRGA</sequence>
<dbReference type="Gene3D" id="3.30.300.30">
    <property type="match status" value="1"/>
</dbReference>
<dbReference type="PROSITE" id="PS00455">
    <property type="entry name" value="AMP_BINDING"/>
    <property type="match status" value="1"/>
</dbReference>
<evidence type="ECO:0000259" key="1">
    <source>
        <dbReference type="Pfam" id="PF00501"/>
    </source>
</evidence>
<keyword evidence="4" id="KW-1185">Reference proteome</keyword>